<name>A0A4U9RN67_HATHI</name>
<dbReference type="Proteomes" id="UP000308489">
    <property type="component" value="Chromosome 1"/>
</dbReference>
<accession>A0A4U9RN67</accession>
<dbReference type="InterPro" id="IPR007553">
    <property type="entry name" value="2-thiour_desulf"/>
</dbReference>
<gene>
    <name evidence="1" type="ORF">NCTC503_02012</name>
</gene>
<evidence type="ECO:0000313" key="2">
    <source>
        <dbReference type="Proteomes" id="UP000308489"/>
    </source>
</evidence>
<keyword evidence="1" id="KW-0328">Glycosyltransferase</keyword>
<dbReference type="PANTHER" id="PTHR30087">
    <property type="entry name" value="INNER MEMBRANE PROTEIN"/>
    <property type="match status" value="1"/>
</dbReference>
<keyword evidence="2" id="KW-1185">Reference proteome</keyword>
<keyword evidence="1" id="KW-0808">Transferase</keyword>
<evidence type="ECO:0000313" key="1">
    <source>
        <dbReference type="EMBL" id="VTQ92841.1"/>
    </source>
</evidence>
<dbReference type="EC" id="2.4.2.1" evidence="1"/>
<dbReference type="GO" id="GO:0004731">
    <property type="term" value="F:purine-nucleoside phosphorylase activity"/>
    <property type="evidence" value="ECO:0007669"/>
    <property type="project" value="UniProtKB-EC"/>
</dbReference>
<proteinExistence type="predicted"/>
<dbReference type="Pfam" id="PF04463">
    <property type="entry name" value="2-thiour_desulf"/>
    <property type="match status" value="1"/>
</dbReference>
<dbReference type="OrthoDB" id="9797779at2"/>
<reference evidence="1 2" key="1">
    <citation type="submission" date="2019-05" db="EMBL/GenBank/DDBJ databases">
        <authorList>
            <consortium name="Pathogen Informatics"/>
        </authorList>
    </citation>
    <scope>NUCLEOTIDE SEQUENCE [LARGE SCALE GENOMIC DNA]</scope>
    <source>
        <strain evidence="1 2">NCTC503</strain>
    </source>
</reference>
<dbReference type="AlphaFoldDB" id="A0A4U9RN67"/>
<dbReference type="RefSeq" id="WP_138210593.1">
    <property type="nucleotide sequence ID" value="NZ_CBCRUQ010000003.1"/>
</dbReference>
<dbReference type="PANTHER" id="PTHR30087:SF1">
    <property type="entry name" value="HYPOTHETICAL CYTOSOLIC PROTEIN"/>
    <property type="match status" value="1"/>
</dbReference>
<dbReference type="EMBL" id="LR590481">
    <property type="protein sequence ID" value="VTQ92841.1"/>
    <property type="molecule type" value="Genomic_DNA"/>
</dbReference>
<protein>
    <submittedName>
        <fullName evidence="1">Purine nucleoside phosphorylase</fullName>
        <ecNumber evidence="1">2.4.2.1</ecNumber>
    </submittedName>
</protein>
<organism evidence="1 2">
    <name type="scientific">Hathewaya histolytica</name>
    <name type="common">Clostridium histolyticum</name>
    <dbReference type="NCBI Taxonomy" id="1498"/>
    <lineage>
        <taxon>Bacteria</taxon>
        <taxon>Bacillati</taxon>
        <taxon>Bacillota</taxon>
        <taxon>Clostridia</taxon>
        <taxon>Eubacteriales</taxon>
        <taxon>Clostridiaceae</taxon>
        <taxon>Hathewaya</taxon>
    </lineage>
</organism>
<sequence>MILVSACLFGVNCRYDGKNSLSEQLREFLKNHDFVLACPEELGGKPTPREPNEIINGTGKDVLEGKARIKSKKGEDSTEEFLKGAYKALEIAKENKCEFAILKSKSPSCGYGRIYNGEFNGDKIRGNGVTAELLSQNGIKVFTEENLEEFFKEYEMHKS</sequence>
<dbReference type="KEGG" id="hhw:NCTC503_02012"/>